<organism evidence="2 3">
    <name type="scientific">Halalkalibacter suaedae</name>
    <dbReference type="NCBI Taxonomy" id="2822140"/>
    <lineage>
        <taxon>Bacteria</taxon>
        <taxon>Bacillati</taxon>
        <taxon>Bacillota</taxon>
        <taxon>Bacilli</taxon>
        <taxon>Bacillales</taxon>
        <taxon>Bacillaceae</taxon>
        <taxon>Halalkalibacter</taxon>
    </lineage>
</organism>
<keyword evidence="1" id="KW-0812">Transmembrane</keyword>
<dbReference type="Proteomes" id="UP000678228">
    <property type="component" value="Unassembled WGS sequence"/>
</dbReference>
<evidence type="ECO:0000256" key="1">
    <source>
        <dbReference type="SAM" id="Phobius"/>
    </source>
</evidence>
<dbReference type="AlphaFoldDB" id="A0A940WZJ1"/>
<keyword evidence="1" id="KW-0472">Membrane</keyword>
<name>A0A940WZJ1_9BACI</name>
<dbReference type="EMBL" id="JAGKSQ010000004">
    <property type="protein sequence ID" value="MBP3951720.1"/>
    <property type="molecule type" value="Genomic_DNA"/>
</dbReference>
<accession>A0A940WZJ1</accession>
<proteinExistence type="predicted"/>
<evidence type="ECO:0000313" key="2">
    <source>
        <dbReference type="EMBL" id="MBP3951720.1"/>
    </source>
</evidence>
<comment type="caution">
    <text evidence="2">The sequence shown here is derived from an EMBL/GenBank/DDBJ whole genome shotgun (WGS) entry which is preliminary data.</text>
</comment>
<reference evidence="2" key="1">
    <citation type="submission" date="2021-03" db="EMBL/GenBank/DDBJ databases">
        <title>Bacillus suaedae sp. nov., isolated from Suaeda aralocaspica.</title>
        <authorList>
            <person name="Lei R.F.R."/>
        </authorList>
    </citation>
    <scope>NUCLEOTIDE SEQUENCE</scope>
    <source>
        <strain evidence="2">YZJH907-2</strain>
    </source>
</reference>
<evidence type="ECO:0000313" key="3">
    <source>
        <dbReference type="Proteomes" id="UP000678228"/>
    </source>
</evidence>
<protein>
    <submittedName>
        <fullName evidence="2">Uncharacterized protein</fullName>
    </submittedName>
</protein>
<feature type="transmembrane region" description="Helical" evidence="1">
    <location>
        <begin position="37"/>
        <end position="62"/>
    </location>
</feature>
<dbReference type="RefSeq" id="WP_210597414.1">
    <property type="nucleotide sequence ID" value="NZ_JAGKSQ010000004.1"/>
</dbReference>
<keyword evidence="3" id="KW-1185">Reference proteome</keyword>
<keyword evidence="1" id="KW-1133">Transmembrane helix</keyword>
<gene>
    <name evidence="2" type="ORF">J7W16_11295</name>
</gene>
<feature type="transmembrane region" description="Helical" evidence="1">
    <location>
        <begin position="9"/>
        <end position="31"/>
    </location>
</feature>
<sequence>MVIKYRVRAVWMFSGVMWLVVAVLNIVVLFMSRDVDLPSFLLTLITLTIIVNLFLSLAFLSIHTIDYLRIEKGFLSVHRGFPIRRKKIKLSNVEKGRMTDGNLILYVKDQRKVELKSKSISVKEFMKLKCELSQYFSIE</sequence>